<sequence>MAWILLKPSIDLLMRMADLFNVSTDYLIGYSDSRSPGHQIGDTFYTDLSKNELIRIYDKLSDKNKSLVQGYILGLFASQEPEMKDPPAGLSSQNRL</sequence>
<dbReference type="Gene3D" id="1.10.260.40">
    <property type="entry name" value="lambda repressor-like DNA-binding domains"/>
    <property type="match status" value="1"/>
</dbReference>
<reference evidence="2" key="2">
    <citation type="journal article" date="2021" name="PeerJ">
        <title>Extensive microbial diversity within the chicken gut microbiome revealed by metagenomics and culture.</title>
        <authorList>
            <person name="Gilroy R."/>
            <person name="Ravi A."/>
            <person name="Getino M."/>
            <person name="Pursley I."/>
            <person name="Horton D.L."/>
            <person name="Alikhan N.F."/>
            <person name="Baker D."/>
            <person name="Gharbi K."/>
            <person name="Hall N."/>
            <person name="Watson M."/>
            <person name="Adriaenssens E.M."/>
            <person name="Foster-Nyarko E."/>
            <person name="Jarju S."/>
            <person name="Secka A."/>
            <person name="Antonio M."/>
            <person name="Oren A."/>
            <person name="Chaudhuri R.R."/>
            <person name="La Ragione R."/>
            <person name="Hildebrand F."/>
            <person name="Pallen M.J."/>
        </authorList>
    </citation>
    <scope>NUCLEOTIDE SEQUENCE</scope>
    <source>
        <strain evidence="2">CHK123-3438</strain>
    </source>
</reference>
<feature type="domain" description="HTH cro/C1-type" evidence="1">
    <location>
        <begin position="7"/>
        <end position="27"/>
    </location>
</feature>
<dbReference type="InterPro" id="IPR001387">
    <property type="entry name" value="Cro/C1-type_HTH"/>
</dbReference>
<name>A0A9D1GKS3_9FIRM</name>
<evidence type="ECO:0000313" key="2">
    <source>
        <dbReference type="EMBL" id="HIT42962.1"/>
    </source>
</evidence>
<evidence type="ECO:0000259" key="1">
    <source>
        <dbReference type="PROSITE" id="PS50943"/>
    </source>
</evidence>
<dbReference type="Proteomes" id="UP000886860">
    <property type="component" value="Unassembled WGS sequence"/>
</dbReference>
<dbReference type="AlphaFoldDB" id="A0A9D1GKS3"/>
<dbReference type="PROSITE" id="PS50943">
    <property type="entry name" value="HTH_CROC1"/>
    <property type="match status" value="1"/>
</dbReference>
<comment type="caution">
    <text evidence="2">The sequence shown here is derived from an EMBL/GenBank/DDBJ whole genome shotgun (WGS) entry which is preliminary data.</text>
</comment>
<proteinExistence type="predicted"/>
<dbReference type="EMBL" id="DVKS01000214">
    <property type="protein sequence ID" value="HIT42962.1"/>
    <property type="molecule type" value="Genomic_DNA"/>
</dbReference>
<accession>A0A9D1GKS3</accession>
<gene>
    <name evidence="2" type="ORF">IAB60_12870</name>
</gene>
<evidence type="ECO:0000313" key="3">
    <source>
        <dbReference type="Proteomes" id="UP000886860"/>
    </source>
</evidence>
<protein>
    <recommendedName>
        <fullName evidence="1">HTH cro/C1-type domain-containing protein</fullName>
    </recommendedName>
</protein>
<reference evidence="2" key="1">
    <citation type="submission" date="2020-10" db="EMBL/GenBank/DDBJ databases">
        <authorList>
            <person name="Gilroy R."/>
        </authorList>
    </citation>
    <scope>NUCLEOTIDE SEQUENCE</scope>
    <source>
        <strain evidence="2">CHK123-3438</strain>
    </source>
</reference>
<dbReference type="GO" id="GO:0003677">
    <property type="term" value="F:DNA binding"/>
    <property type="evidence" value="ECO:0007669"/>
    <property type="project" value="InterPro"/>
</dbReference>
<dbReference type="InterPro" id="IPR010982">
    <property type="entry name" value="Lambda_DNA-bd_dom_sf"/>
</dbReference>
<organism evidence="2 3">
    <name type="scientific">Candidatus Caccovicinus merdipullorum</name>
    <dbReference type="NCBI Taxonomy" id="2840724"/>
    <lineage>
        <taxon>Bacteria</taxon>
        <taxon>Bacillati</taxon>
        <taxon>Bacillota</taxon>
        <taxon>Clostridia</taxon>
        <taxon>Eubacteriales</taxon>
        <taxon>Candidatus Caccovicinus</taxon>
    </lineage>
</organism>